<dbReference type="PANTHER" id="PTHR23517">
    <property type="entry name" value="RESISTANCE PROTEIN MDTM, PUTATIVE-RELATED-RELATED"/>
    <property type="match status" value="1"/>
</dbReference>
<evidence type="ECO:0000256" key="3">
    <source>
        <dbReference type="ARBA" id="ARBA00022475"/>
    </source>
</evidence>
<keyword evidence="10" id="KW-1185">Reference proteome</keyword>
<dbReference type="InterPro" id="IPR036259">
    <property type="entry name" value="MFS_trans_sf"/>
</dbReference>
<dbReference type="InterPro" id="IPR050171">
    <property type="entry name" value="MFS_Transporters"/>
</dbReference>
<evidence type="ECO:0000313" key="10">
    <source>
        <dbReference type="Proteomes" id="UP000283634"/>
    </source>
</evidence>
<keyword evidence="2" id="KW-0813">Transport</keyword>
<evidence type="ECO:0000256" key="2">
    <source>
        <dbReference type="ARBA" id="ARBA00022448"/>
    </source>
</evidence>
<feature type="domain" description="Major facilitator superfamily (MFS) profile" evidence="8">
    <location>
        <begin position="301"/>
        <end position="481"/>
    </location>
</feature>
<dbReference type="PANTHER" id="PTHR23517:SF3">
    <property type="entry name" value="INTEGRAL MEMBRANE TRANSPORT PROTEIN"/>
    <property type="match status" value="1"/>
</dbReference>
<feature type="transmembrane region" description="Helical" evidence="7">
    <location>
        <begin position="81"/>
        <end position="99"/>
    </location>
</feature>
<gene>
    <name evidence="9" type="ORF">TraAM80_05678</name>
</gene>
<dbReference type="AlphaFoldDB" id="A0A422NDI8"/>
<dbReference type="VEuPathDB" id="TriTrypDB:TRSC58_02394"/>
<dbReference type="OMA" id="YPAGKVM"/>
<dbReference type="InterPro" id="IPR020846">
    <property type="entry name" value="MFS_dom"/>
</dbReference>
<feature type="transmembrane region" description="Helical" evidence="7">
    <location>
        <begin position="338"/>
        <end position="360"/>
    </location>
</feature>
<feature type="transmembrane region" description="Helical" evidence="7">
    <location>
        <begin position="456"/>
        <end position="475"/>
    </location>
</feature>
<evidence type="ECO:0000256" key="6">
    <source>
        <dbReference type="ARBA" id="ARBA00023136"/>
    </source>
</evidence>
<evidence type="ECO:0000313" key="9">
    <source>
        <dbReference type="EMBL" id="RNF03506.1"/>
    </source>
</evidence>
<dbReference type="OrthoDB" id="9986881at2759"/>
<dbReference type="GeneID" id="40329611"/>
<feature type="transmembrane region" description="Helical" evidence="7">
    <location>
        <begin position="392"/>
        <end position="414"/>
    </location>
</feature>
<dbReference type="GO" id="GO:0005886">
    <property type="term" value="C:plasma membrane"/>
    <property type="evidence" value="ECO:0007669"/>
    <property type="project" value="UniProtKB-SubCell"/>
</dbReference>
<dbReference type="SUPFAM" id="SSF103473">
    <property type="entry name" value="MFS general substrate transporter"/>
    <property type="match status" value="1"/>
</dbReference>
<dbReference type="InterPro" id="IPR005829">
    <property type="entry name" value="Sugar_transporter_CS"/>
</dbReference>
<accession>A0A422NDI8</accession>
<feature type="transmembrane region" description="Helical" evidence="7">
    <location>
        <begin position="171"/>
        <end position="195"/>
    </location>
</feature>
<dbReference type="GO" id="GO:0022857">
    <property type="term" value="F:transmembrane transporter activity"/>
    <property type="evidence" value="ECO:0007669"/>
    <property type="project" value="InterPro"/>
</dbReference>
<dbReference type="PROSITE" id="PS50850">
    <property type="entry name" value="MFS"/>
    <property type="match status" value="1"/>
</dbReference>
<keyword evidence="4 7" id="KW-0812">Transmembrane</keyword>
<protein>
    <submittedName>
        <fullName evidence="9">Integral membrane transport protein</fullName>
    </submittedName>
</protein>
<dbReference type="Pfam" id="PF07690">
    <property type="entry name" value="MFS_1"/>
    <property type="match status" value="1"/>
</dbReference>
<sequence length="481" mass="52282">MGYVSDCFRELGKSNILSVQLSNALMGISAGVEVPLITMVGRKLAYNENAIAGYVTLTAVCRVLVDIPSGMLTECFDMWRIMLWAAFSQFIGCAIALALKPGPFPLTVFSVLDGLSVGTYFLARHIYVSCKAKREHRGMVFSFLAGVLRWSHVVGPMMLGAAATVWDEEQYYFIVPLFTALLAWLCILLDGYFCWSEARGDVHLQRTAKDGVAVEEARQLLPVANETTAVSMKTSCCGEPSMALSYAGSAVACGKNCDRSGGSYSTLNPAPALPEAGWSESNTHGDFGVFAVCNVVVEYWSTIWRVGGYILLYVSLRANRKLLLTFAAMRMNFANSELAFLLSFSFAFDAVLFPLGGLLMDVYGRRWSMISAVLGMGITFMLLPLSHAPSWLYVMSATFGSVDALGCGLLLTLIADCAPKKLGGTFFGVMRTVQDMGHVLGAMVVSVIINQVDFVVCCYIWGAVSVVAALWAWFISPVKIN</sequence>
<feature type="transmembrane region" description="Helical" evidence="7">
    <location>
        <begin position="366"/>
        <end position="385"/>
    </location>
</feature>
<keyword evidence="3" id="KW-1003">Cell membrane</keyword>
<dbReference type="Proteomes" id="UP000283634">
    <property type="component" value="Unassembled WGS sequence"/>
</dbReference>
<dbReference type="PROSITE" id="PS00216">
    <property type="entry name" value="SUGAR_TRANSPORT_1"/>
    <property type="match status" value="1"/>
</dbReference>
<feature type="transmembrane region" description="Helical" evidence="7">
    <location>
        <begin position="426"/>
        <end position="449"/>
    </location>
</feature>
<keyword evidence="6 7" id="KW-0472">Membrane</keyword>
<dbReference type="InterPro" id="IPR011701">
    <property type="entry name" value="MFS"/>
</dbReference>
<organism evidence="9 10">
    <name type="scientific">Trypanosoma rangeli</name>
    <dbReference type="NCBI Taxonomy" id="5698"/>
    <lineage>
        <taxon>Eukaryota</taxon>
        <taxon>Discoba</taxon>
        <taxon>Euglenozoa</taxon>
        <taxon>Kinetoplastea</taxon>
        <taxon>Metakinetoplastina</taxon>
        <taxon>Trypanosomatida</taxon>
        <taxon>Trypanosomatidae</taxon>
        <taxon>Trypanosoma</taxon>
        <taxon>Herpetosoma</taxon>
    </lineage>
</organism>
<proteinExistence type="predicted"/>
<evidence type="ECO:0000256" key="7">
    <source>
        <dbReference type="SAM" id="Phobius"/>
    </source>
</evidence>
<dbReference type="Gene3D" id="1.20.1250.20">
    <property type="entry name" value="MFS general substrate transporter like domains"/>
    <property type="match status" value="2"/>
</dbReference>
<evidence type="ECO:0000259" key="8">
    <source>
        <dbReference type="PROSITE" id="PS50850"/>
    </source>
</evidence>
<dbReference type="RefSeq" id="XP_029237548.1">
    <property type="nucleotide sequence ID" value="XM_029382551.1"/>
</dbReference>
<comment type="subcellular location">
    <subcellularLocation>
        <location evidence="1">Cell membrane</location>
        <topology evidence="1">Multi-pass membrane protein</topology>
    </subcellularLocation>
</comment>
<keyword evidence="5 7" id="KW-1133">Transmembrane helix</keyword>
<name>A0A422NDI8_TRYRA</name>
<feature type="transmembrane region" description="Helical" evidence="7">
    <location>
        <begin position="105"/>
        <end position="127"/>
    </location>
</feature>
<reference evidence="9 10" key="1">
    <citation type="journal article" date="2018" name="BMC Genomics">
        <title>Genomic comparison of Trypanosoma conorhini and Trypanosoma rangeli to Trypanosoma cruzi strains of high and low virulence.</title>
        <authorList>
            <person name="Bradwell K.R."/>
            <person name="Koparde V.N."/>
            <person name="Matveyev A.V."/>
            <person name="Serrano M.G."/>
            <person name="Alves J.M."/>
            <person name="Parikh H."/>
            <person name="Huang B."/>
            <person name="Lee V."/>
            <person name="Espinosa-Alvarez O."/>
            <person name="Ortiz P.A."/>
            <person name="Costa-Martins A.G."/>
            <person name="Teixeira M.M."/>
            <person name="Buck G.A."/>
        </authorList>
    </citation>
    <scope>NUCLEOTIDE SEQUENCE [LARGE SCALE GENOMIC DNA]</scope>
    <source>
        <strain evidence="9 10">AM80</strain>
    </source>
</reference>
<dbReference type="EMBL" id="MKGL01000193">
    <property type="protein sequence ID" value="RNF03506.1"/>
    <property type="molecule type" value="Genomic_DNA"/>
</dbReference>
<feature type="transmembrane region" description="Helical" evidence="7">
    <location>
        <begin position="139"/>
        <end position="159"/>
    </location>
</feature>
<evidence type="ECO:0000256" key="5">
    <source>
        <dbReference type="ARBA" id="ARBA00022989"/>
    </source>
</evidence>
<evidence type="ECO:0000256" key="1">
    <source>
        <dbReference type="ARBA" id="ARBA00004651"/>
    </source>
</evidence>
<evidence type="ECO:0000256" key="4">
    <source>
        <dbReference type="ARBA" id="ARBA00022692"/>
    </source>
</evidence>
<comment type="caution">
    <text evidence="9">The sequence shown here is derived from an EMBL/GenBank/DDBJ whole genome shotgun (WGS) entry which is preliminary data.</text>
</comment>